<evidence type="ECO:0000313" key="7">
    <source>
        <dbReference type="EMBL" id="GCE02043.1"/>
    </source>
</evidence>
<dbReference type="RefSeq" id="WP_126643605.1">
    <property type="nucleotide sequence ID" value="NZ_BIFH01000056.1"/>
</dbReference>
<dbReference type="PROSITE" id="PS50901">
    <property type="entry name" value="FTSK"/>
    <property type="match status" value="1"/>
</dbReference>
<protein>
    <submittedName>
        <fullName evidence="7">Cell division protein FtsK</fullName>
    </submittedName>
</protein>
<dbReference type="InterPro" id="IPR008984">
    <property type="entry name" value="SMAD_FHA_dom_sf"/>
</dbReference>
<dbReference type="Proteomes" id="UP000286931">
    <property type="component" value="Unassembled WGS sequence"/>
</dbReference>
<dbReference type="PANTHER" id="PTHR22683">
    <property type="entry name" value="SPORULATION PROTEIN RELATED"/>
    <property type="match status" value="1"/>
</dbReference>
<keyword evidence="7" id="KW-0132">Cell division</keyword>
<proteinExistence type="predicted"/>
<keyword evidence="1" id="KW-0597">Phosphoprotein</keyword>
<dbReference type="AlphaFoldDB" id="A0A401Z5C4"/>
<feature type="binding site" evidence="4">
    <location>
        <begin position="600"/>
        <end position="607"/>
    </location>
    <ligand>
        <name>ATP</name>
        <dbReference type="ChEBI" id="CHEBI:30616"/>
    </ligand>
</feature>
<dbReference type="SUPFAM" id="SSF49879">
    <property type="entry name" value="SMAD/FHA domain"/>
    <property type="match status" value="1"/>
</dbReference>
<dbReference type="OrthoDB" id="9807790at2"/>
<dbReference type="InterPro" id="IPR027417">
    <property type="entry name" value="P-loop_NTPase"/>
</dbReference>
<dbReference type="Gene3D" id="3.40.50.300">
    <property type="entry name" value="P-loop containing nucleotide triphosphate hydrolases"/>
    <property type="match status" value="2"/>
</dbReference>
<gene>
    <name evidence="7" type="ORF">EHYA_09818</name>
</gene>
<dbReference type="GO" id="GO:0005524">
    <property type="term" value="F:ATP binding"/>
    <property type="evidence" value="ECO:0007669"/>
    <property type="project" value="UniProtKB-UniRule"/>
</dbReference>
<dbReference type="Gene3D" id="2.60.200.20">
    <property type="match status" value="1"/>
</dbReference>
<evidence type="ECO:0000256" key="1">
    <source>
        <dbReference type="ARBA" id="ARBA00022553"/>
    </source>
</evidence>
<keyword evidence="2 4" id="KW-0547">Nucleotide-binding</keyword>
<reference evidence="7 8" key="1">
    <citation type="submission" date="2018-12" db="EMBL/GenBank/DDBJ databases">
        <title>Draft genome sequence of Embleya hyalina NBRC 13850T.</title>
        <authorList>
            <person name="Komaki H."/>
            <person name="Hosoyama A."/>
            <person name="Kimura A."/>
            <person name="Ichikawa N."/>
            <person name="Tamura T."/>
        </authorList>
    </citation>
    <scope>NUCLEOTIDE SEQUENCE [LARGE SCALE GENOMIC DNA]</scope>
    <source>
        <strain evidence="7 8">NBRC 13850</strain>
    </source>
</reference>
<feature type="domain" description="FtsK" evidence="6">
    <location>
        <begin position="582"/>
        <end position="761"/>
    </location>
</feature>
<evidence type="ECO:0000256" key="2">
    <source>
        <dbReference type="ARBA" id="ARBA00022741"/>
    </source>
</evidence>
<accession>A0A401Z5C4</accession>
<keyword evidence="8" id="KW-1185">Reference proteome</keyword>
<dbReference type="PANTHER" id="PTHR22683:SF1">
    <property type="entry name" value="TYPE VII SECRETION SYSTEM PROTEIN ESSC"/>
    <property type="match status" value="1"/>
</dbReference>
<dbReference type="GO" id="GO:0051301">
    <property type="term" value="P:cell division"/>
    <property type="evidence" value="ECO:0007669"/>
    <property type="project" value="UniProtKB-KW"/>
</dbReference>
<dbReference type="Pfam" id="PF00498">
    <property type="entry name" value="FHA"/>
    <property type="match status" value="1"/>
</dbReference>
<feature type="domain" description="FHA" evidence="5">
    <location>
        <begin position="107"/>
        <end position="156"/>
    </location>
</feature>
<dbReference type="PROSITE" id="PS50006">
    <property type="entry name" value="FHA_DOMAIN"/>
    <property type="match status" value="1"/>
</dbReference>
<dbReference type="SUPFAM" id="SSF52540">
    <property type="entry name" value="P-loop containing nucleoside triphosphate hydrolases"/>
    <property type="match status" value="1"/>
</dbReference>
<organism evidence="7 8">
    <name type="scientific">Embleya hyalina</name>
    <dbReference type="NCBI Taxonomy" id="516124"/>
    <lineage>
        <taxon>Bacteria</taxon>
        <taxon>Bacillati</taxon>
        <taxon>Actinomycetota</taxon>
        <taxon>Actinomycetes</taxon>
        <taxon>Kitasatosporales</taxon>
        <taxon>Streptomycetaceae</taxon>
        <taxon>Embleya</taxon>
    </lineage>
</organism>
<dbReference type="InterPro" id="IPR050206">
    <property type="entry name" value="FtsK/SpoIIIE/SftA"/>
</dbReference>
<sequence>MQIRLTVHGPQRTGPGADVLVTAPSGTTFAGIAGALRTASGTDGQRFWVGDVRLRDDTPVGRPPLVDGALITVDALGSPSPSAGSAQLRVVGGPDAGGVHLLHQGGVRIGRAPEAEVRLGDPDLSRLHAELWIEPGRIRVADLDSTNGTTVDGMPVGREPVDLPPGSLLRVGESTLQTFPPQPYGSPDDAAGTPARADGTGHIEVRRVARAQLPVPAPARFELPEEAPGRRRPFALRRRAGGTERETIEAAARSALLDEVRWRRDRSPDPATLLLDALATGEPGPSGRLWERAAGHPEALSVRLGVGDLPSRVTLVEPPTSAGDGAERRLTAFSVPVTVSLKDTVLGLAGPRLRLLGLARSVVAQLAGLHGPQDVELVVLCADAATAGDWAWARWLPHLRPGEGQDCRLLVGLGPDQVLARAGELLDRIDTAERVPVRRTVVVLDGAGRLAARPEIVRLLVEGPAAGVHALCLDERAEDLPAQCSAVAHVTGEVGTRIDLLGPGTRRSTDVVADAVSSAWADRFARALAPLREATRRVTSPLPESVRLLDLLNLDLLTPAKLLAGWREAGHSPRAVLGSDARGAITVDLSAEGPHVVIGGAARSGRSELLASVLCSLAVANRPDELAIALVRGPEGLSDLPHVVGSPADADVSATGDAIAAVRDELDRREGLLRGTSFETYRAGPDGALPRLVVAVDDIDLLAETYPGCVKGLADVAHRGGAHGVHLLVTTGRPARSLEIEAAAGAELRIALRVDDPQSSRVLIDVEDAAGVDEDYPGRGFVRGRDGAVIPFQGGRVTGRMPRTATLRPTVVRQEWQEMGNRLARRPTPVGGGNGPTDLALLTGAVRRAAEQLGTPLQSRLWPRAPLHLTQKAR</sequence>
<keyword evidence="7" id="KW-0131">Cell cycle</keyword>
<evidence type="ECO:0000313" key="8">
    <source>
        <dbReference type="Proteomes" id="UP000286931"/>
    </source>
</evidence>
<dbReference type="Pfam" id="PF01580">
    <property type="entry name" value="FtsK_SpoIIIE"/>
    <property type="match status" value="1"/>
</dbReference>
<keyword evidence="3 4" id="KW-0067">ATP-binding</keyword>
<dbReference type="EMBL" id="BIFH01000056">
    <property type="protein sequence ID" value="GCE02043.1"/>
    <property type="molecule type" value="Genomic_DNA"/>
</dbReference>
<evidence type="ECO:0000259" key="5">
    <source>
        <dbReference type="PROSITE" id="PS50006"/>
    </source>
</evidence>
<dbReference type="InterPro" id="IPR002543">
    <property type="entry name" value="FtsK_dom"/>
</dbReference>
<name>A0A401Z5C4_9ACTN</name>
<dbReference type="SMART" id="SM00240">
    <property type="entry name" value="FHA"/>
    <property type="match status" value="1"/>
</dbReference>
<evidence type="ECO:0000256" key="3">
    <source>
        <dbReference type="ARBA" id="ARBA00022840"/>
    </source>
</evidence>
<evidence type="ECO:0000259" key="6">
    <source>
        <dbReference type="PROSITE" id="PS50901"/>
    </source>
</evidence>
<evidence type="ECO:0000256" key="4">
    <source>
        <dbReference type="PROSITE-ProRule" id="PRU00289"/>
    </source>
</evidence>
<dbReference type="CDD" id="cd00060">
    <property type="entry name" value="FHA"/>
    <property type="match status" value="1"/>
</dbReference>
<dbReference type="InterPro" id="IPR000253">
    <property type="entry name" value="FHA_dom"/>
</dbReference>
<dbReference type="GO" id="GO:0003677">
    <property type="term" value="F:DNA binding"/>
    <property type="evidence" value="ECO:0007669"/>
    <property type="project" value="InterPro"/>
</dbReference>
<comment type="caution">
    <text evidence="7">The sequence shown here is derived from an EMBL/GenBank/DDBJ whole genome shotgun (WGS) entry which is preliminary data.</text>
</comment>